<keyword evidence="5" id="KW-0418">Kinase</keyword>
<dbReference type="SUPFAM" id="SSF53613">
    <property type="entry name" value="Ribokinase-like"/>
    <property type="match status" value="1"/>
</dbReference>
<dbReference type="GO" id="GO:0016301">
    <property type="term" value="F:kinase activity"/>
    <property type="evidence" value="ECO:0007669"/>
    <property type="project" value="UniProtKB-KW"/>
</dbReference>
<evidence type="ECO:0000256" key="1">
    <source>
        <dbReference type="ARBA" id="ARBA00004948"/>
    </source>
</evidence>
<gene>
    <name evidence="5" type="ORF">GCM10007853_09450</name>
</gene>
<dbReference type="RefSeq" id="WP_284388113.1">
    <property type="nucleotide sequence ID" value="NZ_BSNK01000001.1"/>
</dbReference>
<protein>
    <recommendedName>
        <fullName evidence="2">hydroxymethylpyrimidine kinase</fullName>
        <ecNumber evidence="2">2.7.1.49</ecNumber>
    </recommendedName>
</protein>
<proteinExistence type="predicted"/>
<dbReference type="Proteomes" id="UP001161391">
    <property type="component" value="Unassembled WGS sequence"/>
</dbReference>
<evidence type="ECO:0000256" key="3">
    <source>
        <dbReference type="SAM" id="MobiDB-lite"/>
    </source>
</evidence>
<dbReference type="InterPro" id="IPR004399">
    <property type="entry name" value="HMP/HMP-P_kinase_dom"/>
</dbReference>
<accession>A0ABQ5V695</accession>
<dbReference type="EMBL" id="BSNK01000001">
    <property type="protein sequence ID" value="GLQ23071.1"/>
    <property type="molecule type" value="Genomic_DNA"/>
</dbReference>
<keyword evidence="6" id="KW-1185">Reference proteome</keyword>
<evidence type="ECO:0000259" key="4">
    <source>
        <dbReference type="Pfam" id="PF08543"/>
    </source>
</evidence>
<comment type="caution">
    <text evidence="5">The sequence shown here is derived from an EMBL/GenBank/DDBJ whole genome shotgun (WGS) entry which is preliminary data.</text>
</comment>
<sequence>MTETSPETPAGRVLIIAGSDSSGGAGIQADIKACAAFGAYSMTAITALTAQNTLGVHRVELVSPDMVKAQIDACVEDIGVDVIKIGMLGSEAIIRAVHAAIEPLDALVVLDPVMVSTSGDALLEEGAVTLMKELLVPIADLVTPNVPEAEILTGLTVTDTDDLSKAGDAILKMGAYAALMKGGHLDTKSVVDVLVSEDGASVMTGPRLHTRHTHGTGCTLASAIAAALSLGANLDEAVASARDYVFEAIRTAPKLGQGNGPLNHGLALPAGSEDGDGPAPESANPFAALKSLKSE</sequence>
<organism evidence="5 6">
    <name type="scientific">Algimonas ampicilliniresistens</name>
    <dbReference type="NCBI Taxonomy" id="1298735"/>
    <lineage>
        <taxon>Bacteria</taxon>
        <taxon>Pseudomonadati</taxon>
        <taxon>Pseudomonadota</taxon>
        <taxon>Alphaproteobacteria</taxon>
        <taxon>Maricaulales</taxon>
        <taxon>Robiginitomaculaceae</taxon>
        <taxon>Algimonas</taxon>
    </lineage>
</organism>
<keyword evidence="5" id="KW-0808">Transferase</keyword>
<comment type="pathway">
    <text evidence="1">Cofactor biosynthesis; thiamine diphosphate biosynthesis.</text>
</comment>
<dbReference type="InterPro" id="IPR029056">
    <property type="entry name" value="Ribokinase-like"/>
</dbReference>
<reference evidence="5" key="2">
    <citation type="submission" date="2023-01" db="EMBL/GenBank/DDBJ databases">
        <title>Draft genome sequence of Algimonas ampicilliniresistens strain NBRC 108219.</title>
        <authorList>
            <person name="Sun Q."/>
            <person name="Mori K."/>
        </authorList>
    </citation>
    <scope>NUCLEOTIDE SEQUENCE</scope>
    <source>
        <strain evidence="5">NBRC 108219</strain>
    </source>
</reference>
<name>A0ABQ5V695_9PROT</name>
<dbReference type="PANTHER" id="PTHR20858:SF17">
    <property type="entry name" value="HYDROXYMETHYLPYRIMIDINE_PHOSPHOMETHYLPYRIMIDINE KINASE THI20-RELATED"/>
    <property type="match status" value="1"/>
</dbReference>
<feature type="region of interest" description="Disordered" evidence="3">
    <location>
        <begin position="258"/>
        <end position="295"/>
    </location>
</feature>
<dbReference type="NCBIfam" id="TIGR00097">
    <property type="entry name" value="HMP-P_kinase"/>
    <property type="match status" value="1"/>
</dbReference>
<dbReference type="PANTHER" id="PTHR20858">
    <property type="entry name" value="PHOSPHOMETHYLPYRIMIDINE KINASE"/>
    <property type="match status" value="1"/>
</dbReference>
<evidence type="ECO:0000313" key="6">
    <source>
        <dbReference type="Proteomes" id="UP001161391"/>
    </source>
</evidence>
<feature type="domain" description="Pyridoxamine kinase/Phosphomethylpyrimidine kinase" evidence="4">
    <location>
        <begin position="20"/>
        <end position="263"/>
    </location>
</feature>
<reference evidence="5" key="1">
    <citation type="journal article" date="2014" name="Int. J. Syst. Evol. Microbiol.">
        <title>Complete genome of a new Firmicutes species belonging to the dominant human colonic microbiota ('Ruminococcus bicirculans') reveals two chromosomes and a selective capacity to utilize plant glucans.</title>
        <authorList>
            <consortium name="NISC Comparative Sequencing Program"/>
            <person name="Wegmann U."/>
            <person name="Louis P."/>
            <person name="Goesmann A."/>
            <person name="Henrissat B."/>
            <person name="Duncan S.H."/>
            <person name="Flint H.J."/>
        </authorList>
    </citation>
    <scope>NUCLEOTIDE SEQUENCE</scope>
    <source>
        <strain evidence="5">NBRC 108219</strain>
    </source>
</reference>
<evidence type="ECO:0000256" key="2">
    <source>
        <dbReference type="ARBA" id="ARBA00012135"/>
    </source>
</evidence>
<dbReference type="Pfam" id="PF08543">
    <property type="entry name" value="Phos_pyr_kin"/>
    <property type="match status" value="1"/>
</dbReference>
<dbReference type="CDD" id="cd01169">
    <property type="entry name" value="HMPP_kinase"/>
    <property type="match status" value="1"/>
</dbReference>
<dbReference type="InterPro" id="IPR013749">
    <property type="entry name" value="PM/HMP-P_kinase-1"/>
</dbReference>
<dbReference type="EC" id="2.7.1.49" evidence="2"/>
<dbReference type="Gene3D" id="3.40.1190.20">
    <property type="match status" value="1"/>
</dbReference>
<evidence type="ECO:0000313" key="5">
    <source>
        <dbReference type="EMBL" id="GLQ23071.1"/>
    </source>
</evidence>